<keyword evidence="3 6" id="KW-1133">Transmembrane helix</keyword>
<accession>A0A8H4W663</accession>
<feature type="region of interest" description="Disordered" evidence="5">
    <location>
        <begin position="526"/>
        <end position="563"/>
    </location>
</feature>
<evidence type="ECO:0000256" key="2">
    <source>
        <dbReference type="ARBA" id="ARBA00022692"/>
    </source>
</evidence>
<keyword evidence="2 6" id="KW-0812">Transmembrane</keyword>
<feature type="transmembrane region" description="Helical" evidence="6">
    <location>
        <begin position="806"/>
        <end position="827"/>
    </location>
</feature>
<dbReference type="InterPro" id="IPR042099">
    <property type="entry name" value="ANL_N_sf"/>
</dbReference>
<evidence type="ECO:0000256" key="5">
    <source>
        <dbReference type="SAM" id="MobiDB-lite"/>
    </source>
</evidence>
<evidence type="ECO:0000256" key="6">
    <source>
        <dbReference type="SAM" id="Phobius"/>
    </source>
</evidence>
<dbReference type="InterPro" id="IPR036259">
    <property type="entry name" value="MFS_trans_sf"/>
</dbReference>
<evidence type="ECO:0000259" key="7">
    <source>
        <dbReference type="PROSITE" id="PS50850"/>
    </source>
</evidence>
<dbReference type="CDD" id="cd17502">
    <property type="entry name" value="MFS_Azr1_MDR_like"/>
    <property type="match status" value="1"/>
</dbReference>
<dbReference type="PROSITE" id="PS50850">
    <property type="entry name" value="MFS"/>
    <property type="match status" value="1"/>
</dbReference>
<proteinExistence type="predicted"/>
<feature type="transmembrane region" description="Helical" evidence="6">
    <location>
        <begin position="969"/>
        <end position="994"/>
    </location>
</feature>
<protein>
    <recommendedName>
        <fullName evidence="7">Major facilitator superfamily (MFS) profile domain-containing protein</fullName>
    </recommendedName>
</protein>
<feature type="domain" description="Major facilitator superfamily (MFS) profile" evidence="7">
    <location>
        <begin position="578"/>
        <end position="1040"/>
    </location>
</feature>
<organism evidence="8 9">
    <name type="scientific">Cudoniella acicularis</name>
    <dbReference type="NCBI Taxonomy" id="354080"/>
    <lineage>
        <taxon>Eukaryota</taxon>
        <taxon>Fungi</taxon>
        <taxon>Dikarya</taxon>
        <taxon>Ascomycota</taxon>
        <taxon>Pezizomycotina</taxon>
        <taxon>Leotiomycetes</taxon>
        <taxon>Helotiales</taxon>
        <taxon>Tricladiaceae</taxon>
        <taxon>Cudoniella</taxon>
    </lineage>
</organism>
<sequence>MAGNRLRNYERAVETVKSDELLPNAIDQIARKDPTRLYAEIPLSTNTFEKGFRIVNYSTLANAVNGCCKAGYSTLMMTPRFNAIAHGNFTSRCACNKMIIPKGPAFPEPDVLALYKQVLRAPSFEELFDQKHPPYEFKKNVSRSKEGAVGNSTHVWNHGISKTNYLDSRAGPTWITLLHTTFCGSTMVYLLSGSPPDTEMIVECVRHKKVDGLMLAPPQIEDVARKPNALQFLAQNAETMFYAGGTVNPTAGDSISSHMKFITTCGSTEQGFWHNIYPTGPWNSKNWNYTCLHPQLHIEFRHQSDDLYEAVYTMSDRPDEYKPPIFSVFPDLEEYCSKDLYSPHPEDPKLWQFRGRADDMQCFITAEKFYPTEMEQVIGAHNDVAAVLFIGTRRHRGSLLIELRDTAGDRNHVFESLWPLIEEANKPIPYTAKITPEMVLFTEKGLPMKRSVKGTIERNGNASFRCDAARGDNSCRAMANEIGETALPTAEHLRSRFTIKHPVERHDPPQIAPNAMASDCALGSLSEKKQTNSAITKNDEIESTSRPTQVGSESDIEDGNGDAQLEHEYPQGWRFVFMSIGIMAAVLVVALDNYIISTAIPRITTVFKSINLTGWYGSSYFLTIMAFQPAHGQLFTLFPIKQTFLWSIFVFEIGSVISAVANSPISFIAGRLVCGAAAGGIWCGTLTLVAYAVPPKRRYIYVSVVTSMYGVSSAAGPLLGGLFTDSRLTWRFCFWINLPIGCISILLILGFLKPPPLTTDGKTLSLGQKIGRIDFAGTLLLLTAFTCFFLAAQWGGTSYPWSNSKVWGCMLGFALQIGAFAYLQVYLKDRAMIPMRILKNYTALLGLLYQLFIAMVIAVQIYYLPFYFQSVLSHSATSSGISMLPYVMTLLLSPMASGAIITAYGHYIPLMYVGAGLSVIGSVLLTTLYTSTISSQYISYQFVAAVGSGIVQQIPFTAVPLALPASEMATASAIVSFCNSLGPVIVLTLGNILFTNELTQKLSMIAGLDGNFVASIIGGLTDLPHLVEPEFLESAFRVRD</sequence>
<dbReference type="Proteomes" id="UP000566819">
    <property type="component" value="Unassembled WGS sequence"/>
</dbReference>
<dbReference type="PANTHER" id="PTHR23501">
    <property type="entry name" value="MAJOR FACILITATOR SUPERFAMILY"/>
    <property type="match status" value="1"/>
</dbReference>
<keyword evidence="9" id="KW-1185">Reference proteome</keyword>
<comment type="caution">
    <text evidence="8">The sequence shown here is derived from an EMBL/GenBank/DDBJ whole genome shotgun (WGS) entry which is preliminary data.</text>
</comment>
<evidence type="ECO:0000256" key="4">
    <source>
        <dbReference type="ARBA" id="ARBA00023136"/>
    </source>
</evidence>
<feature type="transmembrane region" description="Helical" evidence="6">
    <location>
        <begin position="643"/>
        <end position="660"/>
    </location>
</feature>
<comment type="subcellular location">
    <subcellularLocation>
        <location evidence="1">Membrane</location>
        <topology evidence="1">Multi-pass membrane protein</topology>
    </subcellularLocation>
</comment>
<feature type="transmembrane region" description="Helical" evidence="6">
    <location>
        <begin position="772"/>
        <end position="794"/>
    </location>
</feature>
<evidence type="ECO:0000256" key="1">
    <source>
        <dbReference type="ARBA" id="ARBA00004141"/>
    </source>
</evidence>
<evidence type="ECO:0000313" key="8">
    <source>
        <dbReference type="EMBL" id="KAF4635277.1"/>
    </source>
</evidence>
<feature type="transmembrane region" description="Helical" evidence="6">
    <location>
        <begin position="880"/>
        <end position="904"/>
    </location>
</feature>
<dbReference type="Gene3D" id="3.40.50.12780">
    <property type="entry name" value="N-terminal domain of ligase-like"/>
    <property type="match status" value="1"/>
</dbReference>
<feature type="transmembrane region" description="Helical" evidence="6">
    <location>
        <begin position="732"/>
        <end position="752"/>
    </location>
</feature>
<feature type="transmembrane region" description="Helical" evidence="6">
    <location>
        <begin position="672"/>
        <end position="693"/>
    </location>
</feature>
<gene>
    <name evidence="8" type="ORF">G7Y89_g2825</name>
</gene>
<dbReference type="PANTHER" id="PTHR23501:SF198">
    <property type="entry name" value="AZOLE RESISTANCE PROTEIN 1-RELATED"/>
    <property type="match status" value="1"/>
</dbReference>
<dbReference type="OrthoDB" id="10021397at2759"/>
<dbReference type="Pfam" id="PF23562">
    <property type="entry name" value="AMP-binding_C_3"/>
    <property type="match status" value="1"/>
</dbReference>
<keyword evidence="4 6" id="KW-0472">Membrane</keyword>
<feature type="transmembrane region" description="Helical" evidence="6">
    <location>
        <begin position="612"/>
        <end position="631"/>
    </location>
</feature>
<dbReference type="Gene3D" id="1.20.1250.20">
    <property type="entry name" value="MFS general substrate transporter like domains"/>
    <property type="match status" value="2"/>
</dbReference>
<name>A0A8H4W663_9HELO</name>
<feature type="transmembrane region" description="Helical" evidence="6">
    <location>
        <begin position="847"/>
        <end position="868"/>
    </location>
</feature>
<evidence type="ECO:0000313" key="9">
    <source>
        <dbReference type="Proteomes" id="UP000566819"/>
    </source>
</evidence>
<dbReference type="SUPFAM" id="SSF56801">
    <property type="entry name" value="Acetyl-CoA synthetase-like"/>
    <property type="match status" value="1"/>
</dbReference>
<feature type="transmembrane region" description="Helical" evidence="6">
    <location>
        <begin position="699"/>
        <end position="720"/>
    </location>
</feature>
<feature type="transmembrane region" description="Helical" evidence="6">
    <location>
        <begin position="942"/>
        <end position="963"/>
    </location>
</feature>
<feature type="transmembrane region" description="Helical" evidence="6">
    <location>
        <begin position="910"/>
        <end position="930"/>
    </location>
</feature>
<dbReference type="GO" id="GO:0005886">
    <property type="term" value="C:plasma membrane"/>
    <property type="evidence" value="ECO:0007669"/>
    <property type="project" value="TreeGrafter"/>
</dbReference>
<dbReference type="AlphaFoldDB" id="A0A8H4W663"/>
<evidence type="ECO:0000256" key="3">
    <source>
        <dbReference type="ARBA" id="ARBA00022989"/>
    </source>
</evidence>
<dbReference type="InterPro" id="IPR020846">
    <property type="entry name" value="MFS_dom"/>
</dbReference>
<dbReference type="Pfam" id="PF07690">
    <property type="entry name" value="MFS_1"/>
    <property type="match status" value="1"/>
</dbReference>
<dbReference type="EMBL" id="JAAMPI010000130">
    <property type="protein sequence ID" value="KAF4635277.1"/>
    <property type="molecule type" value="Genomic_DNA"/>
</dbReference>
<dbReference type="InterPro" id="IPR011701">
    <property type="entry name" value="MFS"/>
</dbReference>
<reference evidence="8 9" key="1">
    <citation type="submission" date="2020-03" db="EMBL/GenBank/DDBJ databases">
        <title>Draft Genome Sequence of Cudoniella acicularis.</title>
        <authorList>
            <person name="Buettner E."/>
            <person name="Kellner H."/>
        </authorList>
    </citation>
    <scope>NUCLEOTIDE SEQUENCE [LARGE SCALE GENOMIC DNA]</scope>
    <source>
        <strain evidence="8 9">DSM 108380</strain>
    </source>
</reference>
<dbReference type="GO" id="GO:0022857">
    <property type="term" value="F:transmembrane transporter activity"/>
    <property type="evidence" value="ECO:0007669"/>
    <property type="project" value="InterPro"/>
</dbReference>
<dbReference type="SUPFAM" id="SSF103473">
    <property type="entry name" value="MFS general substrate transporter"/>
    <property type="match status" value="1"/>
</dbReference>
<feature type="transmembrane region" description="Helical" evidence="6">
    <location>
        <begin position="572"/>
        <end position="591"/>
    </location>
</feature>